<comment type="subcellular location">
    <subcellularLocation>
        <location evidence="1">Cytoplasm</location>
    </subcellularLocation>
</comment>
<feature type="domain" description="DNA2/NAM7 helicase helicase" evidence="3">
    <location>
        <begin position="53"/>
        <end position="139"/>
    </location>
</feature>
<keyword evidence="2" id="KW-0963">Cytoplasm</keyword>
<dbReference type="EMBL" id="JXJN01001569">
    <property type="status" value="NOT_ANNOTATED_CDS"/>
    <property type="molecule type" value="Genomic_DNA"/>
</dbReference>
<dbReference type="SUPFAM" id="SSF52540">
    <property type="entry name" value="P-loop containing nucleoside triphosphate hydrolases"/>
    <property type="match status" value="1"/>
</dbReference>
<evidence type="ECO:0000259" key="3">
    <source>
        <dbReference type="Pfam" id="PF13086"/>
    </source>
</evidence>
<dbReference type="PANTHER" id="PTHR45418">
    <property type="entry name" value="CANCER/TESTIS ANTIGEN 55"/>
    <property type="match status" value="1"/>
</dbReference>
<dbReference type="Gene3D" id="3.40.50.300">
    <property type="entry name" value="P-loop containing nucleotide triphosphate hydrolases"/>
    <property type="match status" value="1"/>
</dbReference>
<dbReference type="VEuPathDB" id="VectorBase:GPPI004194"/>
<keyword evidence="5" id="KW-1185">Reference proteome</keyword>
<proteinExistence type="predicted"/>
<name>A0A1B0APS6_9MUSC</name>
<evidence type="ECO:0000256" key="2">
    <source>
        <dbReference type="ARBA" id="ARBA00022490"/>
    </source>
</evidence>
<evidence type="ECO:0000313" key="4">
    <source>
        <dbReference type="EnsemblMetazoa" id="GPPI004194-PA"/>
    </source>
</evidence>
<dbReference type="InterPro" id="IPR041677">
    <property type="entry name" value="DNA2/NAM7_AAA_11"/>
</dbReference>
<dbReference type="EMBL" id="JXJN01001568">
    <property type="status" value="NOT_ANNOTATED_CDS"/>
    <property type="molecule type" value="Genomic_DNA"/>
</dbReference>
<dbReference type="GO" id="GO:0004386">
    <property type="term" value="F:helicase activity"/>
    <property type="evidence" value="ECO:0007669"/>
    <property type="project" value="InterPro"/>
</dbReference>
<reference evidence="4" key="2">
    <citation type="submission" date="2020-05" db="UniProtKB">
        <authorList>
            <consortium name="EnsemblMetazoa"/>
        </authorList>
    </citation>
    <scope>IDENTIFICATION</scope>
    <source>
        <strain evidence="4">IAEA</strain>
    </source>
</reference>
<dbReference type="PANTHER" id="PTHR45418:SF1">
    <property type="entry name" value="CANCER_TESTIS ANTIGEN 55"/>
    <property type="match status" value="1"/>
</dbReference>
<organism evidence="4 5">
    <name type="scientific">Glossina palpalis gambiensis</name>
    <dbReference type="NCBI Taxonomy" id="67801"/>
    <lineage>
        <taxon>Eukaryota</taxon>
        <taxon>Metazoa</taxon>
        <taxon>Ecdysozoa</taxon>
        <taxon>Arthropoda</taxon>
        <taxon>Hexapoda</taxon>
        <taxon>Insecta</taxon>
        <taxon>Pterygota</taxon>
        <taxon>Neoptera</taxon>
        <taxon>Endopterygota</taxon>
        <taxon>Diptera</taxon>
        <taxon>Brachycera</taxon>
        <taxon>Muscomorpha</taxon>
        <taxon>Hippoboscoidea</taxon>
        <taxon>Glossinidae</taxon>
        <taxon>Glossina</taxon>
    </lineage>
</organism>
<evidence type="ECO:0000313" key="5">
    <source>
        <dbReference type="Proteomes" id="UP000092460"/>
    </source>
</evidence>
<dbReference type="Pfam" id="PF13086">
    <property type="entry name" value="AAA_11"/>
    <property type="match status" value="1"/>
</dbReference>
<accession>A0A1B0APS6</accession>
<dbReference type="EnsemblMetazoa" id="GPPI004194-RA">
    <property type="protein sequence ID" value="GPPI004194-PA"/>
    <property type="gene ID" value="GPPI004194"/>
</dbReference>
<dbReference type="InterPro" id="IPR027417">
    <property type="entry name" value="P-loop_NTPase"/>
</dbReference>
<dbReference type="GO" id="GO:0005737">
    <property type="term" value="C:cytoplasm"/>
    <property type="evidence" value="ECO:0007669"/>
    <property type="project" value="UniProtKB-SubCell"/>
</dbReference>
<dbReference type="AlphaFoldDB" id="A0A1B0APS6"/>
<evidence type="ECO:0000256" key="1">
    <source>
        <dbReference type="ARBA" id="ARBA00004496"/>
    </source>
</evidence>
<protein>
    <recommendedName>
        <fullName evidence="3">DNA2/NAM7 helicase helicase domain-containing protein</fullName>
    </recommendedName>
</protein>
<dbReference type="Proteomes" id="UP000092460">
    <property type="component" value="Unassembled WGS sequence"/>
</dbReference>
<sequence length="152" mass="16855">MLGAKPPSSPTAVASKPNLSWTRECPQLNIHFDEHRDQLLLDSQDCIWYNRILNSVQKTAVANILRGEVNNMPYVIFGPPGTGKTVTLVESILQIFRLIPPARLLVGTPSNSSADVITTRLIESGVLKMGAFIRLKLGQTGMRKKMEQEDKI</sequence>
<dbReference type="STRING" id="67801.A0A1B0APS6"/>
<reference evidence="5" key="1">
    <citation type="submission" date="2015-01" db="EMBL/GenBank/DDBJ databases">
        <authorList>
            <person name="Aksoy S."/>
            <person name="Warren W."/>
            <person name="Wilson R.K."/>
        </authorList>
    </citation>
    <scope>NUCLEOTIDE SEQUENCE [LARGE SCALE GENOMIC DNA]</scope>
    <source>
        <strain evidence="5">IAEA</strain>
    </source>
</reference>